<sequence>MANFAAQLKDRFFGLVDRVTGCGRAGVKEEAAKSAPAPTVQEHVEIQPRGPNVSGGSEAGVN</sequence>
<proteinExistence type="predicted"/>
<dbReference type="OMA" id="QEHVEIQ"/>
<evidence type="ECO:0000313" key="1">
    <source>
        <dbReference type="EMBL" id="EMS65663.1"/>
    </source>
</evidence>
<dbReference type="AlphaFoldDB" id="M7ZR10"/>
<dbReference type="EMBL" id="KD041662">
    <property type="protein sequence ID" value="EMS65663.1"/>
    <property type="molecule type" value="Genomic_DNA"/>
</dbReference>
<dbReference type="eggNOG" id="ENOG502R3TG">
    <property type="taxonomic scope" value="Eukaryota"/>
</dbReference>
<gene>
    <name evidence="1" type="ORF">TRIUR3_05404</name>
</gene>
<reference evidence="1" key="1">
    <citation type="journal article" date="2013" name="Nature">
        <title>Draft genome of the wheat A-genome progenitor Triticum urartu.</title>
        <authorList>
            <person name="Ling H.Q."/>
            <person name="Zhao S."/>
            <person name="Liu D."/>
            <person name="Wang J."/>
            <person name="Sun H."/>
            <person name="Zhang C."/>
            <person name="Fan H."/>
            <person name="Li D."/>
            <person name="Dong L."/>
            <person name="Tao Y."/>
            <person name="Gao C."/>
            <person name="Wu H."/>
            <person name="Li Y."/>
            <person name="Cui Y."/>
            <person name="Guo X."/>
            <person name="Zheng S."/>
            <person name="Wang B."/>
            <person name="Yu K."/>
            <person name="Liang Q."/>
            <person name="Yang W."/>
            <person name="Lou X."/>
            <person name="Chen J."/>
            <person name="Feng M."/>
            <person name="Jian J."/>
            <person name="Zhang X."/>
            <person name="Luo G."/>
            <person name="Jiang Y."/>
            <person name="Liu J."/>
            <person name="Wang Z."/>
            <person name="Sha Y."/>
            <person name="Zhang B."/>
            <person name="Wu H."/>
            <person name="Tang D."/>
            <person name="Shen Q."/>
            <person name="Xue P."/>
            <person name="Zou S."/>
            <person name="Wang X."/>
            <person name="Liu X."/>
            <person name="Wang F."/>
            <person name="Yang Y."/>
            <person name="An X."/>
            <person name="Dong Z."/>
            <person name="Zhang K."/>
            <person name="Zhang X."/>
            <person name="Luo M.C."/>
            <person name="Dvorak J."/>
            <person name="Tong Y."/>
            <person name="Wang J."/>
            <person name="Yang H."/>
            <person name="Li Z."/>
            <person name="Wang D."/>
            <person name="Zhang A."/>
            <person name="Wang J."/>
        </authorList>
    </citation>
    <scope>NUCLEOTIDE SEQUENCE</scope>
</reference>
<name>M7ZR10_TRIUA</name>
<accession>M7ZR10</accession>
<protein>
    <submittedName>
        <fullName evidence="1">Uncharacterized protein</fullName>
    </submittedName>
</protein>
<organism evidence="1">
    <name type="scientific">Triticum urartu</name>
    <name type="common">Red wild einkorn</name>
    <name type="synonym">Crithodium urartu</name>
    <dbReference type="NCBI Taxonomy" id="4572"/>
    <lineage>
        <taxon>Eukaryota</taxon>
        <taxon>Viridiplantae</taxon>
        <taxon>Streptophyta</taxon>
        <taxon>Embryophyta</taxon>
        <taxon>Tracheophyta</taxon>
        <taxon>Spermatophyta</taxon>
        <taxon>Magnoliopsida</taxon>
        <taxon>Liliopsida</taxon>
        <taxon>Poales</taxon>
        <taxon>Poaceae</taxon>
        <taxon>BOP clade</taxon>
        <taxon>Pooideae</taxon>
        <taxon>Triticodae</taxon>
        <taxon>Triticeae</taxon>
        <taxon>Triticinae</taxon>
        <taxon>Triticum</taxon>
    </lineage>
</organism>